<accession>C4GEY0</accession>
<dbReference type="Proteomes" id="UP000003009">
    <property type="component" value="Unassembled WGS sequence"/>
</dbReference>
<evidence type="ECO:0000313" key="2">
    <source>
        <dbReference type="Proteomes" id="UP000003009"/>
    </source>
</evidence>
<dbReference type="HOGENOM" id="CLU_3136668_0_0_4"/>
<comment type="caution">
    <text evidence="1">The sequence shown here is derived from an EMBL/GenBank/DDBJ whole genome shotgun (WGS) entry which is preliminary data.</text>
</comment>
<sequence>MMGTPCGKKRRRQPETGWGFQAAFCRVLQPNLRLLLSSETACVAGRHKF</sequence>
<protein>
    <submittedName>
        <fullName evidence="1">Uncharacterized protein</fullName>
    </submittedName>
</protein>
<organism evidence="1 2">
    <name type="scientific">Kingella oralis ATCC 51147</name>
    <dbReference type="NCBI Taxonomy" id="629741"/>
    <lineage>
        <taxon>Bacteria</taxon>
        <taxon>Pseudomonadati</taxon>
        <taxon>Pseudomonadota</taxon>
        <taxon>Betaproteobacteria</taxon>
        <taxon>Neisseriales</taxon>
        <taxon>Neisseriaceae</taxon>
        <taxon>Kingella</taxon>
    </lineage>
</organism>
<dbReference type="EMBL" id="ACJW02000002">
    <property type="protein sequence ID" value="EEP68786.1"/>
    <property type="molecule type" value="Genomic_DNA"/>
</dbReference>
<name>C4GEY0_9NEIS</name>
<dbReference type="AlphaFoldDB" id="C4GEY0"/>
<gene>
    <name evidence="1" type="ORF">GCWU000324_00690</name>
</gene>
<reference evidence="1" key="1">
    <citation type="submission" date="2009-04" db="EMBL/GenBank/DDBJ databases">
        <authorList>
            <person name="Weinstock G."/>
            <person name="Sodergren E."/>
            <person name="Clifton S."/>
            <person name="Fulton L."/>
            <person name="Fulton B."/>
            <person name="Courtney L."/>
            <person name="Fronick C."/>
            <person name="Harrison M."/>
            <person name="Strong C."/>
            <person name="Farmer C."/>
            <person name="Delahaunty K."/>
            <person name="Markovic C."/>
            <person name="Hall O."/>
            <person name="Minx P."/>
            <person name="Tomlinson C."/>
            <person name="Mitreva M."/>
            <person name="Nelson J."/>
            <person name="Hou S."/>
            <person name="Wollam A."/>
            <person name="Pepin K.H."/>
            <person name="Johnson M."/>
            <person name="Bhonagiri V."/>
            <person name="Nash W.E."/>
            <person name="Warren W."/>
            <person name="Chinwalla A."/>
            <person name="Mardis E.R."/>
            <person name="Wilson R.K."/>
        </authorList>
    </citation>
    <scope>NUCLEOTIDE SEQUENCE [LARGE SCALE GENOMIC DNA]</scope>
    <source>
        <strain evidence="1">ATCC 51147</strain>
    </source>
</reference>
<evidence type="ECO:0000313" key="1">
    <source>
        <dbReference type="EMBL" id="EEP68786.1"/>
    </source>
</evidence>
<keyword evidence="2" id="KW-1185">Reference proteome</keyword>
<proteinExistence type="predicted"/>